<reference evidence="2 3" key="1">
    <citation type="submission" date="2014-04" db="EMBL/GenBank/DDBJ databases">
        <authorList>
            <consortium name="DOE Joint Genome Institute"/>
            <person name="Kuo A."/>
            <person name="Gay G."/>
            <person name="Dore J."/>
            <person name="Kohler A."/>
            <person name="Nagy L.G."/>
            <person name="Floudas D."/>
            <person name="Copeland A."/>
            <person name="Barry K.W."/>
            <person name="Cichocki N."/>
            <person name="Veneault-Fourrey C."/>
            <person name="LaButti K."/>
            <person name="Lindquist E.A."/>
            <person name="Lipzen A."/>
            <person name="Lundell T."/>
            <person name="Morin E."/>
            <person name="Murat C."/>
            <person name="Sun H."/>
            <person name="Tunlid A."/>
            <person name="Henrissat B."/>
            <person name="Grigoriev I.V."/>
            <person name="Hibbett D.S."/>
            <person name="Martin F."/>
            <person name="Nordberg H.P."/>
            <person name="Cantor M.N."/>
            <person name="Hua S.X."/>
        </authorList>
    </citation>
    <scope>NUCLEOTIDE SEQUENCE [LARGE SCALE GENOMIC DNA]</scope>
    <source>
        <strain evidence="3">h7</strain>
    </source>
</reference>
<keyword evidence="3" id="KW-1185">Reference proteome</keyword>
<dbReference type="OrthoDB" id="3224080at2759"/>
<dbReference type="Proteomes" id="UP000053424">
    <property type="component" value="Unassembled WGS sequence"/>
</dbReference>
<dbReference type="SUPFAM" id="SSF81383">
    <property type="entry name" value="F-box domain"/>
    <property type="match status" value="1"/>
</dbReference>
<dbReference type="STRING" id="686832.A0A0C2XD59"/>
<evidence type="ECO:0000313" key="3">
    <source>
        <dbReference type="Proteomes" id="UP000053424"/>
    </source>
</evidence>
<evidence type="ECO:0000259" key="1">
    <source>
        <dbReference type="Pfam" id="PF12937"/>
    </source>
</evidence>
<dbReference type="AlphaFoldDB" id="A0A0C2XD59"/>
<dbReference type="InterPro" id="IPR001810">
    <property type="entry name" value="F-box_dom"/>
</dbReference>
<reference evidence="3" key="2">
    <citation type="submission" date="2015-01" db="EMBL/GenBank/DDBJ databases">
        <title>Evolutionary Origins and Diversification of the Mycorrhizal Mutualists.</title>
        <authorList>
            <consortium name="DOE Joint Genome Institute"/>
            <consortium name="Mycorrhizal Genomics Consortium"/>
            <person name="Kohler A."/>
            <person name="Kuo A."/>
            <person name="Nagy L.G."/>
            <person name="Floudas D."/>
            <person name="Copeland A."/>
            <person name="Barry K.W."/>
            <person name="Cichocki N."/>
            <person name="Veneault-Fourrey C."/>
            <person name="LaButti K."/>
            <person name="Lindquist E.A."/>
            <person name="Lipzen A."/>
            <person name="Lundell T."/>
            <person name="Morin E."/>
            <person name="Murat C."/>
            <person name="Riley R."/>
            <person name="Ohm R."/>
            <person name="Sun H."/>
            <person name="Tunlid A."/>
            <person name="Henrissat B."/>
            <person name="Grigoriev I.V."/>
            <person name="Hibbett D.S."/>
            <person name="Martin F."/>
        </authorList>
    </citation>
    <scope>NUCLEOTIDE SEQUENCE [LARGE SCALE GENOMIC DNA]</scope>
    <source>
        <strain evidence="3">h7</strain>
    </source>
</reference>
<dbReference type="HOGENOM" id="CLU_024199_2_3_1"/>
<dbReference type="Pfam" id="PF12937">
    <property type="entry name" value="F-box-like"/>
    <property type="match status" value="1"/>
</dbReference>
<evidence type="ECO:0000313" key="2">
    <source>
        <dbReference type="EMBL" id="KIM35833.1"/>
    </source>
</evidence>
<name>A0A0C2XD59_HEBCY</name>
<dbReference type="Gene3D" id="1.20.1280.50">
    <property type="match status" value="1"/>
</dbReference>
<organism evidence="2 3">
    <name type="scientific">Hebeloma cylindrosporum</name>
    <dbReference type="NCBI Taxonomy" id="76867"/>
    <lineage>
        <taxon>Eukaryota</taxon>
        <taxon>Fungi</taxon>
        <taxon>Dikarya</taxon>
        <taxon>Basidiomycota</taxon>
        <taxon>Agaricomycotina</taxon>
        <taxon>Agaricomycetes</taxon>
        <taxon>Agaricomycetidae</taxon>
        <taxon>Agaricales</taxon>
        <taxon>Agaricineae</taxon>
        <taxon>Hymenogastraceae</taxon>
        <taxon>Hebeloma</taxon>
    </lineage>
</organism>
<gene>
    <name evidence="2" type="ORF">M413DRAFT_428331</name>
</gene>
<protein>
    <recommendedName>
        <fullName evidence="1">F-box domain-containing protein</fullName>
    </recommendedName>
</protein>
<dbReference type="InterPro" id="IPR036047">
    <property type="entry name" value="F-box-like_dom_sf"/>
</dbReference>
<feature type="domain" description="F-box" evidence="1">
    <location>
        <begin position="84"/>
        <end position="140"/>
    </location>
</feature>
<sequence>MGVVPDPAFSIRRIKSSLSLLLFISYINHCRYSPAAFRPSAQTLSSMSGTRSIYDTIRLIDRRIASLRESIHALNRQRNELLPISKLPVEIVTEIFLLHQENLKPQGALEKATLDWIRISHVCKRWREIALCCSRLWIHIPFRHPEWANEMILRSYPACLIAMASFHSESSPKELETATKFFKEHLSRVQVLDIWDSSAELVAKLFQDDIKPTSAPYLSILRLGTPRSRKPDSPVPNLLQIVDNRLLNTSSLREVEALSTPNWDLNLFSGLTHLKLGDGSNGQRTQTSQCEFLDALRRMSTLQFLHLNGPFLPAAADGSPLEPVHLSNLRDLLVYDTVDIVTFFLHHIDFPAVTRTTINCRLLGPGLPLTQLSPIIPLLKQRLAERPHTLKIDHIRFCSVREPPSPAVLKFEGWVSSGHPSWLEEFINDQDFPSDTPDFGFFVEIESFADFDGLRVGMFDIFPQNNIIYFCVSSDDFAATTPNALFARKLGQLPALEALSLLETPFAPFLLELGQGDIQHDTSTATMTYPALRYMDFNNAPHVPFPPLISLYNCLKKRSERGLGPHRLAIYSGDKLDGANKRAIDLLEEIVELFMFQDTDSVESASSSDAD</sequence>
<accession>A0A0C2XD59</accession>
<dbReference type="EMBL" id="KN831813">
    <property type="protein sequence ID" value="KIM35833.1"/>
    <property type="molecule type" value="Genomic_DNA"/>
</dbReference>
<proteinExistence type="predicted"/>